<dbReference type="Pfam" id="PF02840">
    <property type="entry name" value="Prp18"/>
    <property type="match status" value="1"/>
</dbReference>
<dbReference type="EMBL" id="CAJNOQ010004158">
    <property type="protein sequence ID" value="CAF1047250.1"/>
    <property type="molecule type" value="Genomic_DNA"/>
</dbReference>
<protein>
    <recommendedName>
        <fullName evidence="3">Pre-mRNA-splicing factor 18</fullName>
    </recommendedName>
    <alternativeName>
        <fullName evidence="8">PRP18 homolog</fullName>
    </alternativeName>
</protein>
<dbReference type="GO" id="GO:0005682">
    <property type="term" value="C:U5 snRNP"/>
    <property type="evidence" value="ECO:0007669"/>
    <property type="project" value="TreeGrafter"/>
</dbReference>
<dbReference type="Gene3D" id="4.10.280.110">
    <property type="entry name" value="Pre-mRNA processing factor 4 domain"/>
    <property type="match status" value="1"/>
</dbReference>
<keyword evidence="12" id="KW-1185">Reference proteome</keyword>
<dbReference type="GO" id="GO:0000350">
    <property type="term" value="P:generation of catalytic spliceosome for second transesterification step"/>
    <property type="evidence" value="ECO:0007669"/>
    <property type="project" value="TreeGrafter"/>
</dbReference>
<dbReference type="PANTHER" id="PTHR13007">
    <property type="entry name" value="PRE-MRNA SPLICING FACTOR-RELATED"/>
    <property type="match status" value="1"/>
</dbReference>
<evidence type="ECO:0000313" key="11">
    <source>
        <dbReference type="EMBL" id="CAF3817002.1"/>
    </source>
</evidence>
<evidence type="ECO:0000256" key="3">
    <source>
        <dbReference type="ARBA" id="ARBA00018242"/>
    </source>
</evidence>
<reference evidence="10" key="1">
    <citation type="submission" date="2021-02" db="EMBL/GenBank/DDBJ databases">
        <authorList>
            <person name="Nowell W R."/>
        </authorList>
    </citation>
    <scope>NUCLEOTIDE SEQUENCE</scope>
</reference>
<evidence type="ECO:0000256" key="8">
    <source>
        <dbReference type="ARBA" id="ARBA00031388"/>
    </source>
</evidence>
<dbReference type="EMBL" id="CAJOBC010004158">
    <property type="protein sequence ID" value="CAF3817002.1"/>
    <property type="molecule type" value="Genomic_DNA"/>
</dbReference>
<dbReference type="PANTHER" id="PTHR13007:SF19">
    <property type="entry name" value="PRE-MRNA-SPLICING FACTOR 18"/>
    <property type="match status" value="1"/>
</dbReference>
<evidence type="ECO:0000313" key="12">
    <source>
        <dbReference type="Proteomes" id="UP000663829"/>
    </source>
</evidence>
<dbReference type="InterPro" id="IPR036285">
    <property type="entry name" value="PRP4-like_sf"/>
</dbReference>
<feature type="domain" description="Pre-mRNA processing factor 4 (PRP4)-like" evidence="9">
    <location>
        <begin position="98"/>
        <end position="147"/>
    </location>
</feature>
<evidence type="ECO:0000313" key="10">
    <source>
        <dbReference type="EMBL" id="CAF1047250.1"/>
    </source>
</evidence>
<comment type="subcellular location">
    <subcellularLocation>
        <location evidence="1">Nucleus</location>
    </subcellularLocation>
</comment>
<dbReference type="AlphaFoldDB" id="A0A814K7C2"/>
<dbReference type="GO" id="GO:0071021">
    <property type="term" value="C:U2-type post-spliceosomal complex"/>
    <property type="evidence" value="ECO:0007669"/>
    <property type="project" value="TreeGrafter"/>
</dbReference>
<dbReference type="InterPro" id="IPR039979">
    <property type="entry name" value="PRPF18"/>
</dbReference>
<evidence type="ECO:0000256" key="2">
    <source>
        <dbReference type="ARBA" id="ARBA00008137"/>
    </source>
</evidence>
<dbReference type="Gene3D" id="1.20.940.10">
    <property type="entry name" value="Functional domain of the splicing factor Prp18"/>
    <property type="match status" value="1"/>
</dbReference>
<gene>
    <name evidence="10" type="ORF">GPM918_LOCUS16094</name>
    <name evidence="11" type="ORF">SRO942_LOCUS16094</name>
</gene>
<dbReference type="Proteomes" id="UP000663829">
    <property type="component" value="Unassembled WGS sequence"/>
</dbReference>
<proteinExistence type="inferred from homology"/>
<evidence type="ECO:0000259" key="9">
    <source>
        <dbReference type="SMART" id="SM00500"/>
    </source>
</evidence>
<dbReference type="GO" id="GO:0046540">
    <property type="term" value="C:U4/U6 x U5 tri-snRNP complex"/>
    <property type="evidence" value="ECO:0007669"/>
    <property type="project" value="TreeGrafter"/>
</dbReference>
<keyword evidence="7" id="KW-0539">Nucleus</keyword>
<evidence type="ECO:0000256" key="4">
    <source>
        <dbReference type="ARBA" id="ARBA00022664"/>
    </source>
</evidence>
<dbReference type="InterPro" id="IPR004098">
    <property type="entry name" value="Prp18"/>
</dbReference>
<dbReference type="InterPro" id="IPR014906">
    <property type="entry name" value="PRP4-like"/>
</dbReference>
<comment type="similarity">
    <text evidence="2">Belongs to the PRP18 family.</text>
</comment>
<evidence type="ECO:0000256" key="1">
    <source>
        <dbReference type="ARBA" id="ARBA00004123"/>
    </source>
</evidence>
<dbReference type="Pfam" id="PF08799">
    <property type="entry name" value="PRP4"/>
    <property type="match status" value="1"/>
</dbReference>
<sequence>MLLLMDFSLLKAEIEKKRKNVESLNILLPEKRCFRRSDLEAKNEETYWKNYYSKNNIDLTKTSQSSSSILSGTNEQLSPLNNQLLNTDEITSTEKQLPPRSDIIKKFRERNQPARLFGESDIDSYKRLRLLETMEPELKGQRNDFKAAMDKIDREYLSLILHANPTSSSLDATVDEASVDVNATPTVITVEVKDEGFDLPDIIEQIKTTRKGHRAYDCQVVLNYFKFSLRKWAQELNARDIDEKKTIQGKIETALHTQTLGYMKPLFRKLKSNTLQDDILEALINIVNCVLRRNYIRANEYFLEMAIGNAPWPLGATMVGIHPRPGREKIASKYVAHVLNDETQRKYIQAVKRLISKAQKLYPTIPSQCVDYDLKNENKTIASSGKN</sequence>
<evidence type="ECO:0000256" key="7">
    <source>
        <dbReference type="ARBA" id="ARBA00023242"/>
    </source>
</evidence>
<evidence type="ECO:0000256" key="6">
    <source>
        <dbReference type="ARBA" id="ARBA00023187"/>
    </source>
</evidence>
<accession>A0A814K7C2</accession>
<evidence type="ECO:0000256" key="5">
    <source>
        <dbReference type="ARBA" id="ARBA00022728"/>
    </source>
</evidence>
<dbReference type="SUPFAM" id="SSF158230">
    <property type="entry name" value="PRP4-like"/>
    <property type="match status" value="1"/>
</dbReference>
<comment type="caution">
    <text evidence="10">The sequence shown here is derived from an EMBL/GenBank/DDBJ whole genome shotgun (WGS) entry which is preliminary data.</text>
</comment>
<keyword evidence="6" id="KW-0508">mRNA splicing</keyword>
<dbReference type="OrthoDB" id="10261918at2759"/>
<dbReference type="Proteomes" id="UP000681722">
    <property type="component" value="Unassembled WGS sequence"/>
</dbReference>
<organism evidence="10 12">
    <name type="scientific">Didymodactylos carnosus</name>
    <dbReference type="NCBI Taxonomy" id="1234261"/>
    <lineage>
        <taxon>Eukaryota</taxon>
        <taxon>Metazoa</taxon>
        <taxon>Spiralia</taxon>
        <taxon>Gnathifera</taxon>
        <taxon>Rotifera</taxon>
        <taxon>Eurotatoria</taxon>
        <taxon>Bdelloidea</taxon>
        <taxon>Philodinida</taxon>
        <taxon>Philodinidae</taxon>
        <taxon>Didymodactylos</taxon>
    </lineage>
</organism>
<dbReference type="SUPFAM" id="SSF47938">
    <property type="entry name" value="Functional domain of the splicing factor Prp18"/>
    <property type="match status" value="1"/>
</dbReference>
<dbReference type="SMART" id="SM00500">
    <property type="entry name" value="SFM"/>
    <property type="match status" value="1"/>
</dbReference>
<keyword evidence="5" id="KW-0747">Spliceosome</keyword>
<keyword evidence="4" id="KW-0507">mRNA processing</keyword>
<name>A0A814K7C2_9BILA</name>